<organism evidence="1 2">
    <name type="scientific">Cephalotrichum gorgonifer</name>
    <dbReference type="NCBI Taxonomy" id="2041049"/>
    <lineage>
        <taxon>Eukaryota</taxon>
        <taxon>Fungi</taxon>
        <taxon>Dikarya</taxon>
        <taxon>Ascomycota</taxon>
        <taxon>Pezizomycotina</taxon>
        <taxon>Sordariomycetes</taxon>
        <taxon>Hypocreomycetidae</taxon>
        <taxon>Microascales</taxon>
        <taxon>Microascaceae</taxon>
        <taxon>Cephalotrichum</taxon>
    </lineage>
</organism>
<keyword evidence="2" id="KW-1185">Reference proteome</keyword>
<comment type="caution">
    <text evidence="1">The sequence shown here is derived from an EMBL/GenBank/DDBJ whole genome shotgun (WGS) entry which is preliminary data.</text>
</comment>
<dbReference type="EMBL" id="ONZQ02000006">
    <property type="protein sequence ID" value="SPO02562.1"/>
    <property type="molecule type" value="Genomic_DNA"/>
</dbReference>
<accession>A0AAE8N0H6</accession>
<sequence length="313" mass="36379">MPKPLSDADRSRMQAYLDAIQTAMGEITEYDPDRVREACEAVSKAHPIDDALREAYEAEMNGGKTGSEGFEWMHDPLISEYHERVKPDAPWGMVVYRTSYGDDAAWERMLAQFNESLGVYDSEESKGILARHQLVVMDDRQQFQGATTDQVREHFDKWTVDELRRNWREQPVPEEEFAKFVADDEMDHAGLRYNFCLLVDDLCLESLDKMPGRPVVKLVSKHWAPYAEDELDQLQCDLDDGPEEDIPSWEGGVSNSETEDVGWKYMEVSDYVQKHNDLYDYQNWADEYVRPPFMDWDYNLETAPGFWRRSGKS</sequence>
<evidence type="ECO:0000313" key="1">
    <source>
        <dbReference type="EMBL" id="SPO02562.1"/>
    </source>
</evidence>
<protein>
    <submittedName>
        <fullName evidence="1">Uncharacterized protein</fullName>
    </submittedName>
</protein>
<name>A0AAE8N0H6_9PEZI</name>
<reference evidence="1" key="1">
    <citation type="submission" date="2018-03" db="EMBL/GenBank/DDBJ databases">
        <authorList>
            <person name="Guldener U."/>
        </authorList>
    </citation>
    <scope>NUCLEOTIDE SEQUENCE</scope>
</reference>
<gene>
    <name evidence="1" type="ORF">DNG_05235</name>
</gene>
<dbReference type="Proteomes" id="UP001187682">
    <property type="component" value="Unassembled WGS sequence"/>
</dbReference>
<dbReference type="AlphaFoldDB" id="A0AAE8N0H6"/>
<proteinExistence type="predicted"/>
<evidence type="ECO:0000313" key="2">
    <source>
        <dbReference type="Proteomes" id="UP001187682"/>
    </source>
</evidence>